<dbReference type="Pfam" id="PF13949">
    <property type="entry name" value="ALIX_LYPXL_bnd"/>
    <property type="match status" value="1"/>
</dbReference>
<evidence type="ECO:0000313" key="5">
    <source>
        <dbReference type="EMBL" id="CCA73787.1"/>
    </source>
</evidence>
<name>G4TR44_SERID</name>
<dbReference type="InParanoid" id="G4TR44"/>
<organism evidence="5 6">
    <name type="scientific">Serendipita indica (strain DSM 11827)</name>
    <name type="common">Root endophyte fungus</name>
    <name type="synonym">Piriformospora indica</name>
    <dbReference type="NCBI Taxonomy" id="1109443"/>
    <lineage>
        <taxon>Eukaryota</taxon>
        <taxon>Fungi</taxon>
        <taxon>Dikarya</taxon>
        <taxon>Basidiomycota</taxon>
        <taxon>Agaricomycotina</taxon>
        <taxon>Agaricomycetes</taxon>
        <taxon>Sebacinales</taxon>
        <taxon>Serendipitaceae</taxon>
        <taxon>Serendipita</taxon>
    </lineage>
</organism>
<dbReference type="Gene3D" id="1.25.40.280">
    <property type="entry name" value="alix/aip1 like domains"/>
    <property type="match status" value="1"/>
</dbReference>
<feature type="coiled-coil region" evidence="2">
    <location>
        <begin position="426"/>
        <end position="453"/>
    </location>
</feature>
<accession>G4TR44</accession>
<feature type="compositionally biased region" description="Polar residues" evidence="3">
    <location>
        <begin position="864"/>
        <end position="879"/>
    </location>
</feature>
<protein>
    <submittedName>
        <fullName evidence="5">Probable palA protein</fullName>
    </submittedName>
</protein>
<gene>
    <name evidence="5" type="ORF">PIIN_07741</name>
</gene>
<evidence type="ECO:0000259" key="4">
    <source>
        <dbReference type="PROSITE" id="PS51180"/>
    </source>
</evidence>
<dbReference type="eggNOG" id="KOG2220">
    <property type="taxonomic scope" value="Eukaryota"/>
</dbReference>
<dbReference type="InterPro" id="IPR025304">
    <property type="entry name" value="ALIX_V_dom"/>
</dbReference>
<dbReference type="GO" id="GO:0005768">
    <property type="term" value="C:endosome"/>
    <property type="evidence" value="ECO:0007669"/>
    <property type="project" value="TreeGrafter"/>
</dbReference>
<dbReference type="InterPro" id="IPR038499">
    <property type="entry name" value="BRO1_sf"/>
</dbReference>
<dbReference type="Pfam" id="PF03097">
    <property type="entry name" value="BRO1"/>
    <property type="match status" value="1"/>
</dbReference>
<reference evidence="5 6" key="1">
    <citation type="journal article" date="2011" name="PLoS Pathog.">
        <title>Endophytic Life Strategies Decoded by Genome and Transcriptome Analyses of the Mutualistic Root Symbiont Piriformospora indica.</title>
        <authorList>
            <person name="Zuccaro A."/>
            <person name="Lahrmann U."/>
            <person name="Guldener U."/>
            <person name="Langen G."/>
            <person name="Pfiffi S."/>
            <person name="Biedenkopf D."/>
            <person name="Wong P."/>
            <person name="Samans B."/>
            <person name="Grimm C."/>
            <person name="Basiewicz M."/>
            <person name="Murat C."/>
            <person name="Martin F."/>
            <person name="Kogel K.H."/>
        </authorList>
    </citation>
    <scope>NUCLEOTIDE SEQUENCE [LARGE SCALE GENOMIC DNA]</scope>
    <source>
        <strain evidence="5 6">DSM 11827</strain>
    </source>
</reference>
<feature type="compositionally biased region" description="Polar residues" evidence="3">
    <location>
        <begin position="894"/>
        <end position="904"/>
    </location>
</feature>
<dbReference type="PROSITE" id="PS51180">
    <property type="entry name" value="BRO1"/>
    <property type="match status" value="1"/>
</dbReference>
<dbReference type="Proteomes" id="UP000007148">
    <property type="component" value="Unassembled WGS sequence"/>
</dbReference>
<dbReference type="OMA" id="VSHAEEM"/>
<dbReference type="SMART" id="SM01041">
    <property type="entry name" value="BRO1"/>
    <property type="match status" value="1"/>
</dbReference>
<dbReference type="Gene3D" id="1.20.120.560">
    <property type="entry name" value="alix/aip1 in complex with the ypdl late domain"/>
    <property type="match status" value="1"/>
</dbReference>
<dbReference type="Gene3D" id="1.20.140.50">
    <property type="entry name" value="alix/aip1 like domains"/>
    <property type="match status" value="1"/>
</dbReference>
<dbReference type="PANTHER" id="PTHR23030:SF39">
    <property type="entry name" value="PROGRAMMED CELL DEATH 6-INTERACTING PROTEIN"/>
    <property type="match status" value="1"/>
</dbReference>
<dbReference type="InterPro" id="IPR004328">
    <property type="entry name" value="BRO1_dom"/>
</dbReference>
<feature type="compositionally biased region" description="Low complexity" evidence="3">
    <location>
        <begin position="812"/>
        <end position="828"/>
    </location>
</feature>
<evidence type="ECO:0000256" key="1">
    <source>
        <dbReference type="ARBA" id="ARBA00038154"/>
    </source>
</evidence>
<dbReference type="HOGENOM" id="CLU_007181_2_1_1"/>
<keyword evidence="2" id="KW-0175">Coiled coil</keyword>
<feature type="domain" description="BRO1" evidence="4">
    <location>
        <begin position="49"/>
        <end position="455"/>
    </location>
</feature>
<dbReference type="OrthoDB" id="64867at2759"/>
<feature type="region of interest" description="Disordered" evidence="3">
    <location>
        <begin position="1"/>
        <end position="21"/>
    </location>
</feature>
<dbReference type="PANTHER" id="PTHR23030">
    <property type="entry name" value="PCD6 INTERACTING PROTEIN-RELATED"/>
    <property type="match status" value="1"/>
</dbReference>
<proteinExistence type="inferred from homology"/>
<evidence type="ECO:0000313" key="6">
    <source>
        <dbReference type="Proteomes" id="UP000007148"/>
    </source>
</evidence>
<evidence type="ECO:0000256" key="3">
    <source>
        <dbReference type="SAM" id="MobiDB-lite"/>
    </source>
</evidence>
<evidence type="ECO:0000256" key="2">
    <source>
        <dbReference type="SAM" id="Coils"/>
    </source>
</evidence>
<sequence>MSSLHISPKGSAGPQHPVNRTIYTRPELGPLRRLAFAQSVHGTPRIMSNQLVLPFKRSTNPPISDAVQEYISKYHPETLPDAFTWDVAQWVSLRSEICSGNVHSTVVDSALKYHAQLVLMLTKLPVDIDLPFTYHHAFQDTQPPLSLSNLAYERICVLFNLAALFCQLADAQNRSNTDGIKRASAYYQACGYNAAGTLTYILDNALPAFVSSLTQPISTNDLAKPVIKALEYLMLAQAAECYWLKAVSDSLRNGTIARLSMQVASYYGLAYSTLQAAPALVASALPSHWMAHFQTKQHHFEAAAQVRKSMDDSENGKYGIELGRLASAQIHAKQGQESARRGVMAAVVEDINTLSNWIEEQTAKSRRDNDYIYHQDVPPVSALEIIEPANLVNSAVLGGLRDPQTALNGDDALFSGLTSWGARTAIEIYNERKRTIINNLKQLQQDLDRVASTKLQESNLPAGLEMMDRPLTLPPTILAKAAEVRADNGALRIQQMLNDIDILANQDRALLNEAYDILDAEIEEDEKYRKRFGSKWSRESSNDANEELISKAKHFSGVLERASETDRTVQDKWHEWRAGIETLSANEEVLNRLPLISPSSKSSSSPLSTQTKSHARILRGLLESLDELRRNRHHSVIRAQNLASTDDISDRIKLAALGLERWTQVKAEMFEDVLAEELQKYEKYRSDILMSGEEQKGLITKIEERNAQLLQSRREDPVNKNLDKLVKNLTAAHLKYKEIVQNCSEGIKFYNDFLHHLNELRDSCKEWAYHRRQDLNSLVENLELIGLSTPPSQSPITPSDDIAPTLSPPGSSPETTTSSPPASPTTSRSSKRDKLTPRSNSTAIIADLPPPNSSQWEPLVPVPATSSPVVRTNKGTTTQKAKRQSRDEEGPSIHTPQSAGTSSAPKPKRQVY</sequence>
<keyword evidence="6" id="KW-1185">Reference proteome</keyword>
<dbReference type="AlphaFoldDB" id="G4TR44"/>
<dbReference type="EMBL" id="CAFZ01000253">
    <property type="protein sequence ID" value="CCA73787.1"/>
    <property type="molecule type" value="Genomic_DNA"/>
</dbReference>
<feature type="region of interest" description="Disordered" evidence="3">
    <location>
        <begin position="789"/>
        <end position="912"/>
    </location>
</feature>
<feature type="compositionally biased region" description="Low complexity" evidence="3">
    <location>
        <begin position="789"/>
        <end position="805"/>
    </location>
</feature>
<comment type="caution">
    <text evidence="5">The sequence shown here is derived from an EMBL/GenBank/DDBJ whole genome shotgun (WGS) entry which is preliminary data.</text>
</comment>
<comment type="similarity">
    <text evidence="1">Belongs to the palA/RIM20 family.</text>
</comment>
<dbReference type="STRING" id="1109443.G4TR44"/>